<reference evidence="2" key="1">
    <citation type="submission" date="2023-04" db="EMBL/GenBank/DDBJ databases">
        <authorList>
            <consortium name="ELIXIR-Norway"/>
        </authorList>
    </citation>
    <scope>NUCLEOTIDE SEQUENCE [LARGE SCALE GENOMIC DNA]</scope>
</reference>
<dbReference type="EMBL" id="OX459960">
    <property type="protein sequence ID" value="CAI9165593.1"/>
    <property type="molecule type" value="Genomic_DNA"/>
</dbReference>
<evidence type="ECO:0000313" key="2">
    <source>
        <dbReference type="EMBL" id="CAI9165593.1"/>
    </source>
</evidence>
<evidence type="ECO:0000313" key="3">
    <source>
        <dbReference type="Proteomes" id="UP001176941"/>
    </source>
</evidence>
<evidence type="ECO:0000256" key="1">
    <source>
        <dbReference type="SAM" id="MobiDB-lite"/>
    </source>
</evidence>
<gene>
    <name evidence="2" type="ORF">MRATA1EN1_LOCUS14555</name>
</gene>
<sequence length="193" mass="20801">MSVGGTHQPEQIYGPTSLLEGGCQRGTAISWPKALWLRSPHCKEQKNRKRMEAAKASVGVQETSCHLPPLPSVLERGRGGGSPGTSWKCSQTRCWLGTLGYAPAILPPDAPPATASGTRPFRVSSVLKRDQTNIQTQRRPRRLRPGVQAEEREDQRVQGRLRSSGSAPGAGGCKNEDVLTVLGKPPAAPRTLH</sequence>
<name>A0ABN8YVI4_RANTA</name>
<protein>
    <submittedName>
        <fullName evidence="2">Uncharacterized protein</fullName>
    </submittedName>
</protein>
<dbReference type="Proteomes" id="UP001176941">
    <property type="component" value="Chromosome 24"/>
</dbReference>
<feature type="region of interest" description="Disordered" evidence="1">
    <location>
        <begin position="110"/>
        <end position="193"/>
    </location>
</feature>
<proteinExistence type="predicted"/>
<accession>A0ABN8YVI4</accession>
<organism evidence="2 3">
    <name type="scientific">Rangifer tarandus platyrhynchus</name>
    <name type="common">Svalbard reindeer</name>
    <dbReference type="NCBI Taxonomy" id="3082113"/>
    <lineage>
        <taxon>Eukaryota</taxon>
        <taxon>Metazoa</taxon>
        <taxon>Chordata</taxon>
        <taxon>Craniata</taxon>
        <taxon>Vertebrata</taxon>
        <taxon>Euteleostomi</taxon>
        <taxon>Mammalia</taxon>
        <taxon>Eutheria</taxon>
        <taxon>Laurasiatheria</taxon>
        <taxon>Artiodactyla</taxon>
        <taxon>Ruminantia</taxon>
        <taxon>Pecora</taxon>
        <taxon>Cervidae</taxon>
        <taxon>Odocoileinae</taxon>
        <taxon>Rangifer</taxon>
    </lineage>
</organism>
<keyword evidence="3" id="KW-1185">Reference proteome</keyword>